<dbReference type="InterPro" id="IPR037120">
    <property type="entry name" value="Haem_peroxidase_sf_animal"/>
</dbReference>
<evidence type="ECO:0000256" key="3">
    <source>
        <dbReference type="ARBA" id="ARBA00022559"/>
    </source>
</evidence>
<dbReference type="SUPFAM" id="SSF48113">
    <property type="entry name" value="Heme-dependent peroxidases"/>
    <property type="match status" value="2"/>
</dbReference>
<keyword evidence="4" id="KW-0732">Signal</keyword>
<dbReference type="CDD" id="cd09823">
    <property type="entry name" value="peroxinectin_like"/>
    <property type="match status" value="1"/>
</dbReference>
<protein>
    <submittedName>
        <fullName evidence="6">Peroxidase like protein</fullName>
    </submittedName>
</protein>
<name>A0A8T0EF20_ARGBR</name>
<comment type="subcellular location">
    <subcellularLocation>
        <location evidence="1">Secreted</location>
    </subcellularLocation>
</comment>
<dbReference type="GO" id="GO:0006979">
    <property type="term" value="P:response to oxidative stress"/>
    <property type="evidence" value="ECO:0007669"/>
    <property type="project" value="InterPro"/>
</dbReference>
<dbReference type="Pfam" id="PF03098">
    <property type="entry name" value="An_peroxidase"/>
    <property type="match status" value="3"/>
</dbReference>
<dbReference type="PANTHER" id="PTHR11475:SF134">
    <property type="entry name" value="LD42267P"/>
    <property type="match status" value="1"/>
</dbReference>
<dbReference type="GO" id="GO:0020037">
    <property type="term" value="F:heme binding"/>
    <property type="evidence" value="ECO:0007669"/>
    <property type="project" value="InterPro"/>
</dbReference>
<dbReference type="EMBL" id="JABXBU010002228">
    <property type="protein sequence ID" value="KAF8771501.1"/>
    <property type="molecule type" value="Genomic_DNA"/>
</dbReference>
<evidence type="ECO:0000313" key="6">
    <source>
        <dbReference type="EMBL" id="KAF8771501.1"/>
    </source>
</evidence>
<keyword evidence="3 6" id="KW-0560">Oxidoreductase</keyword>
<evidence type="ECO:0000313" key="7">
    <source>
        <dbReference type="Proteomes" id="UP000807504"/>
    </source>
</evidence>
<dbReference type="GO" id="GO:0004601">
    <property type="term" value="F:peroxidase activity"/>
    <property type="evidence" value="ECO:0007669"/>
    <property type="project" value="UniProtKB-KW"/>
</dbReference>
<evidence type="ECO:0000256" key="2">
    <source>
        <dbReference type="ARBA" id="ARBA00022525"/>
    </source>
</evidence>
<dbReference type="Proteomes" id="UP000807504">
    <property type="component" value="Unassembled WGS sequence"/>
</dbReference>
<dbReference type="PRINTS" id="PR00457">
    <property type="entry name" value="ANPEROXIDASE"/>
</dbReference>
<feature type="binding site" description="axial binding residue" evidence="5">
    <location>
        <position position="766"/>
    </location>
    <ligand>
        <name>heme b</name>
        <dbReference type="ChEBI" id="CHEBI:60344"/>
    </ligand>
    <ligandPart>
        <name>Fe</name>
        <dbReference type="ChEBI" id="CHEBI:18248"/>
    </ligandPart>
</feature>
<dbReference type="PANTHER" id="PTHR11475">
    <property type="entry name" value="OXIDASE/PEROXIDASE"/>
    <property type="match status" value="1"/>
</dbReference>
<evidence type="ECO:0000256" key="5">
    <source>
        <dbReference type="PIRSR" id="PIRSR619791-2"/>
    </source>
</evidence>
<keyword evidence="3 6" id="KW-0575">Peroxidase</keyword>
<organism evidence="6 7">
    <name type="scientific">Argiope bruennichi</name>
    <name type="common">Wasp spider</name>
    <name type="synonym">Aranea bruennichi</name>
    <dbReference type="NCBI Taxonomy" id="94029"/>
    <lineage>
        <taxon>Eukaryota</taxon>
        <taxon>Metazoa</taxon>
        <taxon>Ecdysozoa</taxon>
        <taxon>Arthropoda</taxon>
        <taxon>Chelicerata</taxon>
        <taxon>Arachnida</taxon>
        <taxon>Araneae</taxon>
        <taxon>Araneomorphae</taxon>
        <taxon>Entelegynae</taxon>
        <taxon>Araneoidea</taxon>
        <taxon>Araneidae</taxon>
        <taxon>Argiope</taxon>
    </lineage>
</organism>
<keyword evidence="5" id="KW-0479">Metal-binding</keyword>
<proteinExistence type="predicted"/>
<evidence type="ECO:0000256" key="1">
    <source>
        <dbReference type="ARBA" id="ARBA00004613"/>
    </source>
</evidence>
<reference evidence="6" key="1">
    <citation type="journal article" date="2020" name="bioRxiv">
        <title>Chromosome-level reference genome of the European wasp spider Argiope bruennichi: a resource for studies on range expansion and evolutionary adaptation.</title>
        <authorList>
            <person name="Sheffer M.M."/>
            <person name="Hoppe A."/>
            <person name="Krehenwinkel H."/>
            <person name="Uhl G."/>
            <person name="Kuss A.W."/>
            <person name="Jensen L."/>
            <person name="Jensen C."/>
            <person name="Gillespie R.G."/>
            <person name="Hoff K.J."/>
            <person name="Prost S."/>
        </authorList>
    </citation>
    <scope>NUCLEOTIDE SEQUENCE</scope>
</reference>
<evidence type="ECO:0000256" key="4">
    <source>
        <dbReference type="ARBA" id="ARBA00022729"/>
    </source>
</evidence>
<sequence length="1003" mass="113624">MRVITALINVQDECHGDFRKSVTGAPLPEPRDLSLEIFKDHHRPTVNVTFQFATFAEFLAIDILLSVSPSTDCCSEKNANKPECKPISVRPDDPFYSEFNKTCIDFQRTEQCACNTQQRAQKNGVTSAIDISQVYSPSEKRSKELRTLDGTGQLKHNDSSVGCLLPSGKGPNDLFCPKGEEAQCFMSEVKDLYHHALNLVSMPCIERYDIRRPYNQNLPQNGQPGVHYGQDLASINIQRGRDHGLPPYIQIVKFCSEGAIIISSFDDLYKLGLMSMDNADLLKKTYEAVEDIDMWVGIQLEYHMPGAITGPSAVCINANNQRSALKQCSFARILCDDTDMSEVTKNPFFFFLFPSKEIFIFIFSTIAAPVLISAENSTHFSILIPDVKVNFYSIPSANEQPVKDLEVHDSLKRNATKKESDESRNFNANIPEDPHYCQNDQTIPCNPLDRYRTIDGSCNNINHPTWGIVNECYMRYLPAAYEGFEDFQKSKNGDPLPPVRDLTVNIFKDVHRPSPNISFMFTIYGQTVAHDVSLSENKNILEKCCGDSPGHEYCIHISIRANDSFYSPFNVTCMELHRTLSCEFCNTTKRQQVNGVTAALDASMVYGTNNKRMMDVRANDGTGKMAVSSTEYGDDLLPEDNGRYGIFCRQKKLLTCFMTGDVRVNQHFYLTGISTYYMREHNRIATILKKMNPHWEEERLYQEARRINTATLQCITYKEYLPVLLGPYIMDQFNLTIKNGSHGTNYNSSLRLGVSNEFSTAAFRLHSMVPKFMDGQHSRFKDYYSNPELLQKGNMEEIMQGSYKVPSEEYDHYYVDDVTNYMAKRRGVPYGLDLGSLDIQRGRDHGIAPYVVMVRFCSEGRVVITTFDDLAPLLMTEENAEMLKENYNAVEDIDLFVGIQIEKLFPGAAVGPTAACVIAMQFYSNKFGDRFFFEHKGEVPSFTAAQRNSLKQCSLSRILCDNSDVRYIPKNAMLLPSITNPEVPCEEIPEIDLSLWAERPSLS</sequence>
<comment type="caution">
    <text evidence="6">The sequence shown here is derived from an EMBL/GenBank/DDBJ whole genome shotgun (WGS) entry which is preliminary data.</text>
</comment>
<keyword evidence="5" id="KW-0349">Heme</keyword>
<dbReference type="GO" id="GO:0046872">
    <property type="term" value="F:metal ion binding"/>
    <property type="evidence" value="ECO:0007669"/>
    <property type="project" value="UniProtKB-KW"/>
</dbReference>
<dbReference type="AlphaFoldDB" id="A0A8T0EF20"/>
<dbReference type="GO" id="GO:0005576">
    <property type="term" value="C:extracellular region"/>
    <property type="evidence" value="ECO:0007669"/>
    <property type="project" value="UniProtKB-SubCell"/>
</dbReference>
<keyword evidence="2" id="KW-0964">Secreted</keyword>
<keyword evidence="5" id="KW-0408">Iron</keyword>
<dbReference type="InterPro" id="IPR019791">
    <property type="entry name" value="Haem_peroxidase_animal"/>
</dbReference>
<dbReference type="FunFam" id="1.10.640.10:FF:000003">
    <property type="entry name" value="chorion peroxidase"/>
    <property type="match status" value="1"/>
</dbReference>
<keyword evidence="7" id="KW-1185">Reference proteome</keyword>
<gene>
    <name evidence="6" type="ORF">HNY73_018914</name>
</gene>
<dbReference type="Gene3D" id="1.10.640.10">
    <property type="entry name" value="Haem peroxidase domain superfamily, animal type"/>
    <property type="match status" value="3"/>
</dbReference>
<dbReference type="PROSITE" id="PS50292">
    <property type="entry name" value="PEROXIDASE_3"/>
    <property type="match status" value="2"/>
</dbReference>
<dbReference type="InterPro" id="IPR010255">
    <property type="entry name" value="Haem_peroxidase_sf"/>
</dbReference>
<reference evidence="6" key="2">
    <citation type="submission" date="2020-06" db="EMBL/GenBank/DDBJ databases">
        <authorList>
            <person name="Sheffer M."/>
        </authorList>
    </citation>
    <scope>NUCLEOTIDE SEQUENCE</scope>
</reference>
<accession>A0A8T0EF20</accession>